<organism evidence="1">
    <name type="scientific">marine sediment metagenome</name>
    <dbReference type="NCBI Taxonomy" id="412755"/>
    <lineage>
        <taxon>unclassified sequences</taxon>
        <taxon>metagenomes</taxon>
        <taxon>ecological metagenomes</taxon>
    </lineage>
</organism>
<proteinExistence type="predicted"/>
<protein>
    <submittedName>
        <fullName evidence="1">Uncharacterized protein</fullName>
    </submittedName>
</protein>
<reference evidence="1" key="1">
    <citation type="journal article" date="2014" name="Front. Microbiol.">
        <title>High frequency of phylogenetically diverse reductive dehalogenase-homologous genes in deep subseafloor sedimentary metagenomes.</title>
        <authorList>
            <person name="Kawai M."/>
            <person name="Futagami T."/>
            <person name="Toyoda A."/>
            <person name="Takaki Y."/>
            <person name="Nishi S."/>
            <person name="Hori S."/>
            <person name="Arai W."/>
            <person name="Tsubouchi T."/>
            <person name="Morono Y."/>
            <person name="Uchiyama I."/>
            <person name="Ito T."/>
            <person name="Fujiyama A."/>
            <person name="Inagaki F."/>
            <person name="Takami H."/>
        </authorList>
    </citation>
    <scope>NUCLEOTIDE SEQUENCE</scope>
    <source>
        <strain evidence="1">Expedition CK06-06</strain>
    </source>
</reference>
<gene>
    <name evidence="1" type="ORF">S01H4_51353</name>
</gene>
<dbReference type="AlphaFoldDB" id="X1D0W6"/>
<comment type="caution">
    <text evidence="1">The sequence shown here is derived from an EMBL/GenBank/DDBJ whole genome shotgun (WGS) entry which is preliminary data.</text>
</comment>
<accession>X1D0W6</accession>
<dbReference type="EMBL" id="BART01029234">
    <property type="protein sequence ID" value="GAG98757.1"/>
    <property type="molecule type" value="Genomic_DNA"/>
</dbReference>
<sequence length="268" mass="29816">NNLTVELEYYTASFGDGTHEVKIILFGEEVISHTGGDVFSNLTLKRNGAGDFEYYLNGTYQSTFTPLDNILNFTSTVETVSSQQTTEVNLFNVTYSYVNATISLNSPEDNYISSLKEIEFNATAIVTGGATLTNMSLWHNWTGTWERNQTKDLTGTTNTTTFNSTFNDESSYLWSVEACDSDGDCGFAAENMTFSIDVAPPIITINLPVSLMNYGYLNGNETLNWTIIDVYLDSIWFNYNGTNTTVYGANNETNFTLTNPPFNLTLYA</sequence>
<name>X1D0W6_9ZZZZ</name>
<evidence type="ECO:0000313" key="1">
    <source>
        <dbReference type="EMBL" id="GAG98757.1"/>
    </source>
</evidence>
<feature type="non-terminal residue" evidence="1">
    <location>
        <position position="1"/>
    </location>
</feature>
<feature type="non-terminal residue" evidence="1">
    <location>
        <position position="268"/>
    </location>
</feature>